<dbReference type="Proteomes" id="UP000250796">
    <property type="component" value="Chromosome MESINF"/>
</dbReference>
<sequence>MIEIESLLQCPSCGSSLLRQEDGFMCSFCGKRFNKRMGVYDFLLSGRDQWEMVGKGFMNGQEEIEKRFFETPEEQLSPADQLIKAVALWYRGEFDEFKRLMQSSREAIYTEEYNRAMVQSVHHTVELIKKESGVVLDLATGMGGLLEELLTYTERDYLSADISPSSSFGLLQYLRYRGWGDRVYQIIAGGEKLPFKNDSLDLIVSAAGFQNMENSREVFTESRRVSRKLITLCIFFEEDDPNLAYVKERNLHVSHLFVEGLEEAGWNVTVENVIKARAEPTPQSMILGIRPDQLPVTATTMNFEIIVAE</sequence>
<dbReference type="RefSeq" id="WP_169699139.1">
    <property type="nucleotide sequence ID" value="NZ_LS974202.1"/>
</dbReference>
<dbReference type="InterPro" id="IPR029063">
    <property type="entry name" value="SAM-dependent_MTases_sf"/>
</dbReference>
<dbReference type="KEGG" id="minf:MESINF_1480"/>
<organism evidence="2 3">
    <name type="scientific">Mesotoga infera</name>
    <dbReference type="NCBI Taxonomy" id="1236046"/>
    <lineage>
        <taxon>Bacteria</taxon>
        <taxon>Thermotogati</taxon>
        <taxon>Thermotogota</taxon>
        <taxon>Thermotogae</taxon>
        <taxon>Kosmotogales</taxon>
        <taxon>Kosmotogaceae</taxon>
        <taxon>Mesotoga</taxon>
    </lineage>
</organism>
<gene>
    <name evidence="2" type="ORF">MESINF_1480</name>
</gene>
<proteinExistence type="predicted"/>
<dbReference type="AlphaFoldDB" id="A0A7Z7LFC9"/>
<evidence type="ECO:0000259" key="1">
    <source>
        <dbReference type="Pfam" id="PF13649"/>
    </source>
</evidence>
<dbReference type="CDD" id="cd02440">
    <property type="entry name" value="AdoMet_MTases"/>
    <property type="match status" value="1"/>
</dbReference>
<dbReference type="Pfam" id="PF13649">
    <property type="entry name" value="Methyltransf_25"/>
    <property type="match status" value="1"/>
</dbReference>
<evidence type="ECO:0000313" key="3">
    <source>
        <dbReference type="Proteomes" id="UP000250796"/>
    </source>
</evidence>
<protein>
    <recommendedName>
        <fullName evidence="1">Methyltransferase domain-containing protein</fullName>
    </recommendedName>
</protein>
<dbReference type="InterPro" id="IPR041698">
    <property type="entry name" value="Methyltransf_25"/>
</dbReference>
<name>A0A7Z7LFC9_9BACT</name>
<keyword evidence="3" id="KW-1185">Reference proteome</keyword>
<reference evidence="2 3" key="1">
    <citation type="submission" date="2017-01" db="EMBL/GenBank/DDBJ databases">
        <authorList>
            <person name="Erauso G."/>
        </authorList>
    </citation>
    <scope>NUCLEOTIDE SEQUENCE [LARGE SCALE GENOMIC DNA]</scope>
    <source>
        <strain evidence="2">MESINF1</strain>
    </source>
</reference>
<dbReference type="Gene3D" id="3.40.50.150">
    <property type="entry name" value="Vaccinia Virus protein VP39"/>
    <property type="match status" value="1"/>
</dbReference>
<accession>A0A7Z7LFC9</accession>
<dbReference type="EMBL" id="LS974202">
    <property type="protein sequence ID" value="SSC12924.1"/>
    <property type="molecule type" value="Genomic_DNA"/>
</dbReference>
<dbReference type="SUPFAM" id="SSF53335">
    <property type="entry name" value="S-adenosyl-L-methionine-dependent methyltransferases"/>
    <property type="match status" value="1"/>
</dbReference>
<feature type="domain" description="Methyltransferase" evidence="1">
    <location>
        <begin position="135"/>
        <end position="227"/>
    </location>
</feature>
<evidence type="ECO:0000313" key="2">
    <source>
        <dbReference type="EMBL" id="SSC12924.1"/>
    </source>
</evidence>